<keyword evidence="2" id="KW-1185">Reference proteome</keyword>
<gene>
    <name evidence="1" type="ORF">dnm_100670</name>
</gene>
<evidence type="ECO:0000313" key="2">
    <source>
        <dbReference type="Proteomes" id="UP000663722"/>
    </source>
</evidence>
<dbReference type="Proteomes" id="UP000663722">
    <property type="component" value="Chromosome"/>
</dbReference>
<reference evidence="1" key="1">
    <citation type="journal article" date="2021" name="Microb. Physiol.">
        <title>Proteogenomic Insights into the Physiology of Marine, Sulfate-Reducing, Filamentous Desulfonema limicola and Desulfonema magnum.</title>
        <authorList>
            <person name="Schnaars V."/>
            <person name="Wohlbrand L."/>
            <person name="Scheve S."/>
            <person name="Hinrichs C."/>
            <person name="Reinhardt R."/>
            <person name="Rabus R."/>
        </authorList>
    </citation>
    <scope>NUCLEOTIDE SEQUENCE</scope>
    <source>
        <strain evidence="1">4be13</strain>
    </source>
</reference>
<evidence type="ECO:0000313" key="1">
    <source>
        <dbReference type="EMBL" id="QTA93957.1"/>
    </source>
</evidence>
<protein>
    <submittedName>
        <fullName evidence="1">Uncharacterized protein</fullName>
    </submittedName>
</protein>
<sequence>MPEISHKLAEFLIKATMAKDIREAFDTVFAEYLKLKLRYLDETDSAFMQKWKMSFEDIED</sequence>
<dbReference type="RefSeq" id="WP_207680652.1">
    <property type="nucleotide sequence ID" value="NZ_CP061800.1"/>
</dbReference>
<proteinExistence type="predicted"/>
<name>A0A975GUM6_9BACT</name>
<dbReference type="EMBL" id="CP061800">
    <property type="protein sequence ID" value="QTA93957.1"/>
    <property type="molecule type" value="Genomic_DNA"/>
</dbReference>
<dbReference type="KEGG" id="dmm:dnm_100670"/>
<accession>A0A975GUM6</accession>
<organism evidence="1 2">
    <name type="scientific">Desulfonema magnum</name>
    <dbReference type="NCBI Taxonomy" id="45655"/>
    <lineage>
        <taxon>Bacteria</taxon>
        <taxon>Pseudomonadati</taxon>
        <taxon>Thermodesulfobacteriota</taxon>
        <taxon>Desulfobacteria</taxon>
        <taxon>Desulfobacterales</taxon>
        <taxon>Desulfococcaceae</taxon>
        <taxon>Desulfonema</taxon>
    </lineage>
</organism>
<dbReference type="AlphaFoldDB" id="A0A975GUM6"/>